<organism evidence="2">
    <name type="scientific">Anguilla anguilla</name>
    <name type="common">European freshwater eel</name>
    <name type="synonym">Muraena anguilla</name>
    <dbReference type="NCBI Taxonomy" id="7936"/>
    <lineage>
        <taxon>Eukaryota</taxon>
        <taxon>Metazoa</taxon>
        <taxon>Chordata</taxon>
        <taxon>Craniata</taxon>
        <taxon>Vertebrata</taxon>
        <taxon>Euteleostomi</taxon>
        <taxon>Actinopterygii</taxon>
        <taxon>Neopterygii</taxon>
        <taxon>Teleostei</taxon>
        <taxon>Anguilliformes</taxon>
        <taxon>Anguillidae</taxon>
        <taxon>Anguilla</taxon>
    </lineage>
</organism>
<reference evidence="2" key="2">
    <citation type="journal article" date="2015" name="Fish Shellfish Immunol.">
        <title>Early steps in the European eel (Anguilla anguilla)-Vibrio vulnificus interaction in the gills: Role of the RtxA13 toxin.</title>
        <authorList>
            <person name="Callol A."/>
            <person name="Pajuelo D."/>
            <person name="Ebbesson L."/>
            <person name="Teles M."/>
            <person name="MacKenzie S."/>
            <person name="Amaro C."/>
        </authorList>
    </citation>
    <scope>NUCLEOTIDE SEQUENCE</scope>
</reference>
<feature type="region of interest" description="Disordered" evidence="1">
    <location>
        <begin position="22"/>
        <end position="52"/>
    </location>
</feature>
<proteinExistence type="predicted"/>
<dbReference type="AlphaFoldDB" id="A0A0E9PLD9"/>
<evidence type="ECO:0000313" key="2">
    <source>
        <dbReference type="EMBL" id="JAH05304.1"/>
    </source>
</evidence>
<accession>A0A0E9PLD9</accession>
<evidence type="ECO:0000256" key="1">
    <source>
        <dbReference type="SAM" id="MobiDB-lite"/>
    </source>
</evidence>
<feature type="compositionally biased region" description="Basic and acidic residues" evidence="1">
    <location>
        <begin position="29"/>
        <end position="43"/>
    </location>
</feature>
<reference evidence="2" key="1">
    <citation type="submission" date="2014-11" db="EMBL/GenBank/DDBJ databases">
        <authorList>
            <person name="Amaro Gonzalez C."/>
        </authorList>
    </citation>
    <scope>NUCLEOTIDE SEQUENCE</scope>
</reference>
<protein>
    <submittedName>
        <fullName evidence="2">Uncharacterized protein</fullName>
    </submittedName>
</protein>
<dbReference type="EMBL" id="GBXM01103273">
    <property type="protein sequence ID" value="JAH05304.1"/>
    <property type="molecule type" value="Transcribed_RNA"/>
</dbReference>
<name>A0A0E9PLD9_ANGAN</name>
<sequence>MSKEFKARPRFKHQLTRSLYFRTSSPSRVPDRQALETASERARSPTPMFRKT</sequence>